<feature type="domain" description="Integrase catalytic" evidence="1">
    <location>
        <begin position="33"/>
        <end position="188"/>
    </location>
</feature>
<dbReference type="Ensembl" id="ENSCVAT00000030088.1">
    <property type="protein sequence ID" value="ENSCVAP00000027669.1"/>
    <property type="gene ID" value="ENSCVAG00000014174.1"/>
</dbReference>
<organism evidence="2 3">
    <name type="scientific">Cyprinodon variegatus</name>
    <name type="common">Sheepshead minnow</name>
    <dbReference type="NCBI Taxonomy" id="28743"/>
    <lineage>
        <taxon>Eukaryota</taxon>
        <taxon>Metazoa</taxon>
        <taxon>Chordata</taxon>
        <taxon>Craniata</taxon>
        <taxon>Vertebrata</taxon>
        <taxon>Euteleostomi</taxon>
        <taxon>Actinopterygii</taxon>
        <taxon>Neopterygii</taxon>
        <taxon>Teleostei</taxon>
        <taxon>Neoteleostei</taxon>
        <taxon>Acanthomorphata</taxon>
        <taxon>Ovalentaria</taxon>
        <taxon>Atherinomorphae</taxon>
        <taxon>Cyprinodontiformes</taxon>
        <taxon>Cyprinodontidae</taxon>
        <taxon>Cyprinodon</taxon>
    </lineage>
</organism>
<proteinExistence type="predicted"/>
<dbReference type="PANTHER" id="PTHR37984">
    <property type="entry name" value="PROTEIN CBG26694"/>
    <property type="match status" value="1"/>
</dbReference>
<reference evidence="2" key="1">
    <citation type="submission" date="2025-08" db="UniProtKB">
        <authorList>
            <consortium name="Ensembl"/>
        </authorList>
    </citation>
    <scope>IDENTIFICATION</scope>
</reference>
<dbReference type="PANTHER" id="PTHR37984:SF5">
    <property type="entry name" value="PROTEIN NYNRIN-LIKE"/>
    <property type="match status" value="1"/>
</dbReference>
<evidence type="ECO:0000259" key="1">
    <source>
        <dbReference type="PROSITE" id="PS50994"/>
    </source>
</evidence>
<dbReference type="InterPro" id="IPR001584">
    <property type="entry name" value="Integrase_cat-core"/>
</dbReference>
<dbReference type="STRING" id="28743.ENSCVAP00000027669"/>
<dbReference type="InterPro" id="IPR036397">
    <property type="entry name" value="RNaseH_sf"/>
</dbReference>
<dbReference type="AlphaFoldDB" id="A0A3Q2E7X9"/>
<dbReference type="GeneTree" id="ENSGT01000000214408"/>
<dbReference type="GO" id="GO:0003676">
    <property type="term" value="F:nucleic acid binding"/>
    <property type="evidence" value="ECO:0007669"/>
    <property type="project" value="InterPro"/>
</dbReference>
<dbReference type="OMA" id="ICERTED"/>
<dbReference type="Proteomes" id="UP000265020">
    <property type="component" value="Unassembled WGS sequence"/>
</dbReference>
<keyword evidence="3" id="KW-1185">Reference proteome</keyword>
<name>A0A3Q2E7X9_CYPVA</name>
<dbReference type="InterPro" id="IPR012337">
    <property type="entry name" value="RNaseH-like_sf"/>
</dbReference>
<dbReference type="GO" id="GO:0015074">
    <property type="term" value="P:DNA integration"/>
    <property type="evidence" value="ECO:0007669"/>
    <property type="project" value="InterPro"/>
</dbReference>
<evidence type="ECO:0000313" key="2">
    <source>
        <dbReference type="Ensembl" id="ENSCVAP00000027669.1"/>
    </source>
</evidence>
<accession>A0A3Q2E7X9</accession>
<evidence type="ECO:0000313" key="3">
    <source>
        <dbReference type="Proteomes" id="UP000265020"/>
    </source>
</evidence>
<dbReference type="Pfam" id="PF00665">
    <property type="entry name" value="rve"/>
    <property type="match status" value="1"/>
</dbReference>
<dbReference type="SUPFAM" id="SSF53098">
    <property type="entry name" value="Ribonuclease H-like"/>
    <property type="match status" value="1"/>
</dbReference>
<protein>
    <recommendedName>
        <fullName evidence="1">Integrase catalytic domain-containing protein</fullName>
    </recommendedName>
</protein>
<reference evidence="2" key="2">
    <citation type="submission" date="2025-09" db="UniProtKB">
        <authorList>
            <consortium name="Ensembl"/>
        </authorList>
    </citation>
    <scope>IDENTIFICATION</scope>
</reference>
<sequence>MNSHVKKSVVSCCSCQATKPSQRKPAGPMVPIQPQRPWQYTGVDYIGPLPCSQRGNAHILLFVDYFSKWIEVSDVRETTAQVAANKLIADIFARHGHLISDRGTPFITELFEHVVSTLGTKHRLTTAYHPQTNATECVNCTLKTAIKAYIEDKHTCWDKYLPQICFALRTATHESTGLSPSMMRSGRELDTPLDLITHPSRHGTNAPETSHLDQLKASIQDAHDHACTVLAESHTRRKRVYKKMSDVNFFLTKVDTGEKSWSISCCKPSTILHLAYSHCI</sequence>
<dbReference type="PROSITE" id="PS50994">
    <property type="entry name" value="INTEGRASE"/>
    <property type="match status" value="1"/>
</dbReference>
<dbReference type="Gene3D" id="3.30.420.10">
    <property type="entry name" value="Ribonuclease H-like superfamily/Ribonuclease H"/>
    <property type="match status" value="1"/>
</dbReference>
<dbReference type="InterPro" id="IPR050951">
    <property type="entry name" value="Retrovirus_Pol_polyprotein"/>
</dbReference>
<dbReference type="FunFam" id="3.30.420.10:FF:000032">
    <property type="entry name" value="Retrovirus-related Pol polyprotein from transposon 297-like Protein"/>
    <property type="match status" value="1"/>
</dbReference>